<proteinExistence type="predicted"/>
<organism evidence="7 8">
    <name type="scientific">Rhodocollybia butyracea</name>
    <dbReference type="NCBI Taxonomy" id="206335"/>
    <lineage>
        <taxon>Eukaryota</taxon>
        <taxon>Fungi</taxon>
        <taxon>Dikarya</taxon>
        <taxon>Basidiomycota</taxon>
        <taxon>Agaricomycotina</taxon>
        <taxon>Agaricomycetes</taxon>
        <taxon>Agaricomycetidae</taxon>
        <taxon>Agaricales</taxon>
        <taxon>Marasmiineae</taxon>
        <taxon>Omphalotaceae</taxon>
        <taxon>Rhodocollybia</taxon>
    </lineage>
</organism>
<reference evidence="7" key="1">
    <citation type="submission" date="2020-11" db="EMBL/GenBank/DDBJ databases">
        <authorList>
            <consortium name="DOE Joint Genome Institute"/>
            <person name="Ahrendt S."/>
            <person name="Riley R."/>
            <person name="Andreopoulos W."/>
            <person name="Labutti K."/>
            <person name="Pangilinan J."/>
            <person name="Ruiz-Duenas F.J."/>
            <person name="Barrasa J.M."/>
            <person name="Sanchez-Garcia M."/>
            <person name="Camarero S."/>
            <person name="Miyauchi S."/>
            <person name="Serrano A."/>
            <person name="Linde D."/>
            <person name="Babiker R."/>
            <person name="Drula E."/>
            <person name="Ayuso-Fernandez I."/>
            <person name="Pacheco R."/>
            <person name="Padilla G."/>
            <person name="Ferreira P."/>
            <person name="Barriuso J."/>
            <person name="Kellner H."/>
            <person name="Castanera R."/>
            <person name="Alfaro M."/>
            <person name="Ramirez L."/>
            <person name="Pisabarro A.G."/>
            <person name="Kuo A."/>
            <person name="Tritt A."/>
            <person name="Lipzen A."/>
            <person name="He G."/>
            <person name="Yan M."/>
            <person name="Ng V."/>
            <person name="Cullen D."/>
            <person name="Martin F."/>
            <person name="Rosso M.-N."/>
            <person name="Henrissat B."/>
            <person name="Hibbett D."/>
            <person name="Martinez A.T."/>
            <person name="Grigoriev I.V."/>
        </authorList>
    </citation>
    <scope>NUCLEOTIDE SEQUENCE</scope>
    <source>
        <strain evidence="7">AH 40177</strain>
    </source>
</reference>
<dbReference type="Gene3D" id="3.10.110.10">
    <property type="entry name" value="Ubiquitin Conjugating Enzyme"/>
    <property type="match status" value="1"/>
</dbReference>
<feature type="domain" description="UBC core" evidence="6">
    <location>
        <begin position="994"/>
        <end position="1175"/>
    </location>
</feature>
<feature type="compositionally biased region" description="Basic residues" evidence="5">
    <location>
        <begin position="19"/>
        <end position="29"/>
    </location>
</feature>
<feature type="compositionally biased region" description="Acidic residues" evidence="5">
    <location>
        <begin position="169"/>
        <end position="182"/>
    </location>
</feature>
<evidence type="ECO:0000256" key="2">
    <source>
        <dbReference type="ARBA" id="ARBA00022679"/>
    </source>
</evidence>
<dbReference type="OrthoDB" id="109543at2759"/>
<evidence type="ECO:0000256" key="5">
    <source>
        <dbReference type="SAM" id="MobiDB-lite"/>
    </source>
</evidence>
<dbReference type="PROSITE" id="PS50127">
    <property type="entry name" value="UBC_2"/>
    <property type="match status" value="1"/>
</dbReference>
<dbReference type="GO" id="GO:0016779">
    <property type="term" value="F:nucleotidyltransferase activity"/>
    <property type="evidence" value="ECO:0007669"/>
    <property type="project" value="UniProtKB-KW"/>
</dbReference>
<feature type="region of interest" description="Disordered" evidence="5">
    <location>
        <begin position="162"/>
        <end position="182"/>
    </location>
</feature>
<evidence type="ECO:0000259" key="6">
    <source>
        <dbReference type="PROSITE" id="PS50127"/>
    </source>
</evidence>
<dbReference type="SUPFAM" id="SSF56399">
    <property type="entry name" value="ADP-ribosylation"/>
    <property type="match status" value="1"/>
</dbReference>
<dbReference type="InterPro" id="IPR012317">
    <property type="entry name" value="Poly(ADP-ribose)pol_cat_dom"/>
</dbReference>
<dbReference type="InterPro" id="IPR051838">
    <property type="entry name" value="ARTD_PARP"/>
</dbReference>
<gene>
    <name evidence="7" type="ORF">BDP27DRAFT_1339817</name>
</gene>
<dbReference type="SUPFAM" id="SSF54495">
    <property type="entry name" value="UBC-like"/>
    <property type="match status" value="1"/>
</dbReference>
<keyword evidence="3" id="KW-0548">Nucleotidyltransferase</keyword>
<evidence type="ECO:0000256" key="4">
    <source>
        <dbReference type="ARBA" id="ARBA00023027"/>
    </source>
</evidence>
<dbReference type="EMBL" id="JADNRY010000249">
    <property type="protein sequence ID" value="KAF9060333.1"/>
    <property type="molecule type" value="Genomic_DNA"/>
</dbReference>
<keyword evidence="1" id="KW-0328">Glycosyltransferase</keyword>
<dbReference type="InterPro" id="IPR000608">
    <property type="entry name" value="UBC"/>
</dbReference>
<feature type="compositionally biased region" description="Acidic residues" evidence="5">
    <location>
        <begin position="920"/>
        <end position="935"/>
    </location>
</feature>
<keyword evidence="2" id="KW-0808">Transferase</keyword>
<protein>
    <recommendedName>
        <fullName evidence="6">UBC core domain-containing protein</fullName>
    </recommendedName>
</protein>
<sequence length="1175" mass="130877">MTSRDFIEISDSDSDIPPKRQKTEHHLKPKMPSATALAAALSARNINLRGRKRFIADLDDLKAACIQGFVAHGLVLKNVRSGDDEGDFRASIKSSSGEHVLNVNIMLSDTADYPKTHSFFSYSQDVNIAANIQAVVEGIASLSSRPIAEIMDKVLAKLARAMNTGSADSEPEDDEDDEDEDYTAMSDDDIYMTAPSNAMNMTRLQHHFLEIVAREYRPGLIRFGGDDFCISVSLSVVKLAESIPARALMAWDRRLLSKSQNLVLLISDLRGVYPPLDDTKLKFHVGLSGKYKPDKEHAKESCRNFGLITNDAEDELRLAQEKAAVEAAMLNELDMDEDDAVAISVPKFPEDEEEEDDPGRFDKFSLSGSLDSLMNHQFAKVVRMRRKYGLGWAGAELLFSEMEKSQMPEEVVLQTKLQASQLEDKAERAMIRKGTTILPDDPLHNLSEDEDVNWPLTAFCYLIRRLALCTRYCIVCHNKLNADYVALKPYVCDAKLCAYQFYALNHGPSLEYEIIHNPETVDLLVSISYFAAVEGVLDEPLPIGMGLRVPVPDVSRVLSAPPSRHLHGSMLAGALPTPAPQSNPQAALGDDNLCDFDTLEKRQMRAAVVQLLDSLPSIGDMKKHLERKVKPGKSKPKLATMPEALDVIPAAWQLLRWCVGSCTAYLEEISTVEESIKNVEAGWKQYRFSVGAPELEAKFNAAVEEAKAKNANTKKYPALYAFHGSPIRNWHSIIRNGLWYKEVANGRAYGDGVYLAKDGQISMGTYASGNRATGWRKSKVCPSSCVAIVEVVNLPSEFVSSSPYFVVNKTHWLLVRYLLVKTQAKEDLDAGTSKKASLQTKSQLPTPFVKLDPAHPLTLGPNAIQIPEPTFQLECLLRARRDELSAGDENPDNEDQAVFEHVESSQDLNVKGKGRADDPMVIDDDEDEDENEIEFEDYKPPVRAASSMFATLIARQPQYKVNKSRPANDWVHNPEYVRAAVSQLMPPPEMSTPSATMAVQKELKALLKEQKACNSFRELGWYMSEEFMGDNLFQWIVEVHSFDEKLPIAKDLKDKKLNSLIFEIRFPPDYPLSPPFFRIITPRFLPFIQGGGGHITGGGSICMDLLTSSGWLPTYNIASVLLQIKLAISNLDPRPARLAANWNQPYGVLEALQGYKRAAATHNWTIPLGIDRLVR</sequence>
<dbReference type="PANTHER" id="PTHR21328">
    <property type="entry name" value="POLY ADP-RIBOSE POLYMERASE FAMILY, MEMBER PARP"/>
    <property type="match status" value="1"/>
</dbReference>
<keyword evidence="4" id="KW-0520">NAD</keyword>
<keyword evidence="8" id="KW-1185">Reference proteome</keyword>
<dbReference type="Proteomes" id="UP000772434">
    <property type="component" value="Unassembled WGS sequence"/>
</dbReference>
<evidence type="ECO:0000313" key="7">
    <source>
        <dbReference type="EMBL" id="KAF9060333.1"/>
    </source>
</evidence>
<comment type="caution">
    <text evidence="7">The sequence shown here is derived from an EMBL/GenBank/DDBJ whole genome shotgun (WGS) entry which is preliminary data.</text>
</comment>
<feature type="region of interest" description="Disordered" evidence="5">
    <location>
        <begin position="1"/>
        <end position="31"/>
    </location>
</feature>
<name>A0A9P5U0B0_9AGAR</name>
<dbReference type="Pfam" id="PF00179">
    <property type="entry name" value="UQ_con"/>
    <property type="match status" value="1"/>
</dbReference>
<evidence type="ECO:0000256" key="3">
    <source>
        <dbReference type="ARBA" id="ARBA00022695"/>
    </source>
</evidence>
<dbReference type="AlphaFoldDB" id="A0A9P5U0B0"/>
<evidence type="ECO:0000256" key="1">
    <source>
        <dbReference type="ARBA" id="ARBA00022676"/>
    </source>
</evidence>
<accession>A0A9P5U0B0</accession>
<dbReference type="Gene3D" id="3.90.228.10">
    <property type="match status" value="1"/>
</dbReference>
<evidence type="ECO:0000313" key="8">
    <source>
        <dbReference type="Proteomes" id="UP000772434"/>
    </source>
</evidence>
<feature type="region of interest" description="Disordered" evidence="5">
    <location>
        <begin position="901"/>
        <end position="935"/>
    </location>
</feature>
<dbReference type="SMART" id="SM00212">
    <property type="entry name" value="UBCc"/>
    <property type="match status" value="1"/>
</dbReference>
<dbReference type="Pfam" id="PF00644">
    <property type="entry name" value="PARP"/>
    <property type="match status" value="1"/>
</dbReference>
<dbReference type="GO" id="GO:0003950">
    <property type="term" value="F:NAD+ poly-ADP-ribosyltransferase activity"/>
    <property type="evidence" value="ECO:0007669"/>
    <property type="project" value="InterPro"/>
</dbReference>
<dbReference type="InterPro" id="IPR016135">
    <property type="entry name" value="UBQ-conjugating_enzyme/RWD"/>
</dbReference>
<dbReference type="CDD" id="cd23802">
    <property type="entry name" value="UBCc_UBE2Q"/>
    <property type="match status" value="1"/>
</dbReference>